<comment type="caution">
    <text evidence="1">The sequence shown here is derived from an EMBL/GenBank/DDBJ whole genome shotgun (WGS) entry which is preliminary data.</text>
</comment>
<proteinExistence type="predicted"/>
<dbReference type="AlphaFoldDB" id="A0A1B7WZ98"/>
<evidence type="ECO:0000313" key="1">
    <source>
        <dbReference type="EMBL" id="OBQ42445.1"/>
    </source>
</evidence>
<protein>
    <submittedName>
        <fullName evidence="1">Uncharacterized protein</fullName>
    </submittedName>
</protein>
<dbReference type="EMBL" id="LJOW01000105">
    <property type="protein sequence ID" value="OBQ42445.1"/>
    <property type="molecule type" value="Genomic_DNA"/>
</dbReference>
<gene>
    <name evidence="1" type="ORF">AN484_17780</name>
</gene>
<accession>A0A1B7WZ98</accession>
<dbReference type="Proteomes" id="UP000092093">
    <property type="component" value="Unassembled WGS sequence"/>
</dbReference>
<organism evidence="1 2">
    <name type="scientific">Aphanizomenon flos-aquae WA102</name>
    <dbReference type="NCBI Taxonomy" id="1710896"/>
    <lineage>
        <taxon>Bacteria</taxon>
        <taxon>Bacillati</taxon>
        <taxon>Cyanobacteriota</taxon>
        <taxon>Cyanophyceae</taxon>
        <taxon>Nostocales</taxon>
        <taxon>Aphanizomenonaceae</taxon>
        <taxon>Aphanizomenon</taxon>
    </lineage>
</organism>
<sequence>MQFKIGQVYTTSQNQSFSIKIIRRTEKTIWFESMFDGEDLEFASNGKKRVEFRYGREVIIDGMYTFEAAPINRNF</sequence>
<evidence type="ECO:0000313" key="2">
    <source>
        <dbReference type="Proteomes" id="UP000092093"/>
    </source>
</evidence>
<name>A0A1B7WZ98_APHFL</name>
<reference evidence="1 2" key="1">
    <citation type="submission" date="2015-09" db="EMBL/GenBank/DDBJ databases">
        <title>Aphanizomenon flos-aquae WA102.</title>
        <authorList>
            <person name="Driscoll C."/>
        </authorList>
    </citation>
    <scope>NUCLEOTIDE SEQUENCE [LARGE SCALE GENOMIC DNA]</scope>
    <source>
        <strain evidence="1">WA102</strain>
    </source>
</reference>